<accession>A0ACC2XQ72</accession>
<sequence length="616" mass="68023">MEYCPGNELSALLDSYYDNQQHLPEVTIWSYMRQLVAALHHCHEPDARGSQASTIILHRDIKPANILMNQDRSQLKLAEFGLSREVEEQEWATSFCGTPDFMPPEMCAEAPADIRSNEAGDVWSLGCVLFELCTLRPLFVEADDEQLKKMIRDKADPLIPSMYSDELWKLLRMMLMTNPAERPSTADLLELPGIKYVEPLTELVKTLDDNRILREELLIIEREISTRDSAVTQFTAAIAEHEHYADHVERKLQAMQHEHEEAIAFYDRECAQLRKQIDSEKAVRLDCKIAYDQSQQQIVQLQHELHHTKRLQEAVEERTASLDSRDRMLAARERAFAAEVQQHEDRMKRSTLVAKHGNSVVRTTHAAPHPRLQPVGLERKAPVPTSKAPISTSSLTPSRFGTKRGASEAKPLQPTARQVGSAAGSQPKLPSTTGRFNKPLDVRMGPAPKSKVIIPANPTIAIPSTTQVTSRMVRSRPTALVVPDVGHSLVPRKVVANTTGARTVVVKATPVSAATSVIRTALPTTSGVSRASAASLVPRQPVVSKPTVKKVPIIAVEVPKRVTNIKPTSSAALTASSALTMSTKRKLDQFRGALNTASASVEAGSCRGLGVKRLRV</sequence>
<evidence type="ECO:0000313" key="2">
    <source>
        <dbReference type="Proteomes" id="UP001234202"/>
    </source>
</evidence>
<organism evidence="1 2">
    <name type="scientific">Naganishia onofrii</name>
    <dbReference type="NCBI Taxonomy" id="1851511"/>
    <lineage>
        <taxon>Eukaryota</taxon>
        <taxon>Fungi</taxon>
        <taxon>Dikarya</taxon>
        <taxon>Basidiomycota</taxon>
        <taxon>Agaricomycotina</taxon>
        <taxon>Tremellomycetes</taxon>
        <taxon>Filobasidiales</taxon>
        <taxon>Filobasidiaceae</taxon>
        <taxon>Naganishia</taxon>
    </lineage>
</organism>
<evidence type="ECO:0000313" key="1">
    <source>
        <dbReference type="EMBL" id="KAJ9126204.1"/>
    </source>
</evidence>
<dbReference type="Proteomes" id="UP001234202">
    <property type="component" value="Unassembled WGS sequence"/>
</dbReference>
<gene>
    <name evidence="1" type="ORF">QFC24_002477</name>
</gene>
<reference evidence="1" key="1">
    <citation type="submission" date="2023-04" db="EMBL/GenBank/DDBJ databases">
        <title>Draft Genome sequencing of Naganishia species isolated from polar environments using Oxford Nanopore Technology.</title>
        <authorList>
            <person name="Leo P."/>
            <person name="Venkateswaran K."/>
        </authorList>
    </citation>
    <scope>NUCLEOTIDE SEQUENCE</scope>
    <source>
        <strain evidence="1">DBVPG 5303</strain>
    </source>
</reference>
<comment type="caution">
    <text evidence="1">The sequence shown here is derived from an EMBL/GenBank/DDBJ whole genome shotgun (WGS) entry which is preliminary data.</text>
</comment>
<name>A0ACC2XQ72_9TREE</name>
<protein>
    <submittedName>
        <fullName evidence="1">Uncharacterized protein</fullName>
    </submittedName>
</protein>
<keyword evidence="2" id="KW-1185">Reference proteome</keyword>
<dbReference type="EMBL" id="JASBWV010000006">
    <property type="protein sequence ID" value="KAJ9126204.1"/>
    <property type="molecule type" value="Genomic_DNA"/>
</dbReference>
<proteinExistence type="predicted"/>